<comment type="caution">
    <text evidence="17">The sequence shown here is derived from an EMBL/GenBank/DDBJ whole genome shotgun (WGS) entry which is preliminary data.</text>
</comment>
<dbReference type="GO" id="GO:0004177">
    <property type="term" value="F:aminopeptidase activity"/>
    <property type="evidence" value="ECO:0007669"/>
    <property type="project" value="UniProtKB-KW"/>
</dbReference>
<keyword evidence="8 14" id="KW-0479">Metal-binding</keyword>
<evidence type="ECO:0000259" key="15">
    <source>
        <dbReference type="Pfam" id="PF02225"/>
    </source>
</evidence>
<evidence type="ECO:0000256" key="12">
    <source>
        <dbReference type="ARBA" id="ARBA00023049"/>
    </source>
</evidence>
<evidence type="ECO:0000256" key="10">
    <source>
        <dbReference type="ARBA" id="ARBA00022801"/>
    </source>
</evidence>
<dbReference type="InterPro" id="IPR003137">
    <property type="entry name" value="PA_domain"/>
</dbReference>
<dbReference type="Pfam" id="PF02225">
    <property type="entry name" value="PA"/>
    <property type="match status" value="1"/>
</dbReference>
<evidence type="ECO:0000313" key="18">
    <source>
        <dbReference type="Proteomes" id="UP000001861"/>
    </source>
</evidence>
<dbReference type="CDD" id="cd03876">
    <property type="entry name" value="M28_SGAP_like"/>
    <property type="match status" value="1"/>
</dbReference>
<dbReference type="OMA" id="FDMMASP"/>
<evidence type="ECO:0000256" key="5">
    <source>
        <dbReference type="ARBA" id="ARBA00022438"/>
    </source>
</evidence>
<evidence type="ECO:0000256" key="11">
    <source>
        <dbReference type="ARBA" id="ARBA00022833"/>
    </source>
</evidence>
<evidence type="ECO:0000256" key="3">
    <source>
        <dbReference type="ARBA" id="ARBA00005957"/>
    </source>
</evidence>
<dbReference type="Gene3D" id="3.40.630.10">
    <property type="entry name" value="Zn peptidases"/>
    <property type="match status" value="1"/>
</dbReference>
<dbReference type="VEuPathDB" id="FungiDB:CC1G_05883"/>
<keyword evidence="18" id="KW-1185">Reference proteome</keyword>
<evidence type="ECO:0000256" key="7">
    <source>
        <dbReference type="ARBA" id="ARBA00022670"/>
    </source>
</evidence>
<dbReference type="CDD" id="cd02130">
    <property type="entry name" value="PA_ScAPY_like"/>
    <property type="match status" value="1"/>
</dbReference>
<organism evidence="17 18">
    <name type="scientific">Coprinopsis cinerea (strain Okayama-7 / 130 / ATCC MYA-4618 / FGSC 9003)</name>
    <name type="common">Inky cap fungus</name>
    <name type="synonym">Hormographiella aspergillata</name>
    <dbReference type="NCBI Taxonomy" id="240176"/>
    <lineage>
        <taxon>Eukaryota</taxon>
        <taxon>Fungi</taxon>
        <taxon>Dikarya</taxon>
        <taxon>Basidiomycota</taxon>
        <taxon>Agaricomycotina</taxon>
        <taxon>Agaricomycetes</taxon>
        <taxon>Agaricomycetidae</taxon>
        <taxon>Agaricales</taxon>
        <taxon>Agaricineae</taxon>
        <taxon>Psathyrellaceae</taxon>
        <taxon>Coprinopsis</taxon>
    </lineage>
</organism>
<sequence length="509" mass="54115">MKLPLPFIALLVSLRPYLISATPEEIQAGPHRPLVDSDELQASISAHNLLAHARQLDAFADLTSTGIGRNRAFGSLGHNATVDYIKQLLDETGYYDTYLETFPWQYSESRVQFFVGEEQYATAPFTYGPAGDVEAPIVPVNALGCTAADFPDEVAGSIALIQRGECEYGLKVALAGAAGASGAILYNNIDAGFGSGGSLAQPSRPVIGPYVPVGGISGVQGKALIAAIEAGEEVVGKIQATGFTEVRYSSNVIATSKSGDKDNIVFAGAHSDSVPAGPGINDDGSGTIAVLEIALHLTKYRVNNAVRFGFWTTEEFGLVGSEHHVSNLSDEERQKIALYLNFDMLASPNAAYFVHDGDGSTFGLVGPPGSDKIEKLYQGWYEARGLKTAAAAFSGSSDYDPFLQVGIPVGGVLTGASGLKTAEGVEQWGGEVGVAYDKCYHLLCDTVDNLNVPFWVNNAKAAAHSIAIYARSLDGIPREQRASVASLPITRMSWEERRHFACNHPVSYV</sequence>
<keyword evidence="13" id="KW-0325">Glycoprotein</keyword>
<dbReference type="SUPFAM" id="SSF53187">
    <property type="entry name" value="Zn-dependent exopeptidases"/>
    <property type="match status" value="1"/>
</dbReference>
<proteinExistence type="inferred from homology"/>
<dbReference type="AlphaFoldDB" id="A8NAD2"/>
<dbReference type="SUPFAM" id="SSF52025">
    <property type="entry name" value="PA domain"/>
    <property type="match status" value="1"/>
</dbReference>
<keyword evidence="6" id="KW-0964">Secreted</keyword>
<dbReference type="KEGG" id="cci:CC1G_05883"/>
<keyword evidence="9 14" id="KW-0732">Signal</keyword>
<dbReference type="eggNOG" id="KOG2195">
    <property type="taxonomic scope" value="Eukaryota"/>
</dbReference>
<comment type="similarity">
    <text evidence="3">Belongs to the peptidase M28 family. M28A subfamily.</text>
</comment>
<feature type="chain" id="PRO_5005122006" description="Peptide hydrolase" evidence="14">
    <location>
        <begin position="22"/>
        <end position="509"/>
    </location>
</feature>
<dbReference type="PANTHER" id="PTHR12147:SF57">
    <property type="entry name" value="PEPTIDE HYDROLASE"/>
    <property type="match status" value="1"/>
</dbReference>
<dbReference type="Pfam" id="PF04389">
    <property type="entry name" value="Peptidase_M28"/>
    <property type="match status" value="1"/>
</dbReference>
<dbReference type="InterPro" id="IPR046450">
    <property type="entry name" value="PA_dom_sf"/>
</dbReference>
<dbReference type="RefSeq" id="XP_001831784.1">
    <property type="nucleotide sequence ID" value="XM_001831732.1"/>
</dbReference>
<dbReference type="InterPro" id="IPR041756">
    <property type="entry name" value="M28_SGAP-like"/>
</dbReference>
<evidence type="ECO:0000256" key="1">
    <source>
        <dbReference type="ARBA" id="ARBA00001947"/>
    </source>
</evidence>
<evidence type="ECO:0000259" key="16">
    <source>
        <dbReference type="Pfam" id="PF04389"/>
    </source>
</evidence>
<comment type="subunit">
    <text evidence="4">Monomer.</text>
</comment>
<keyword evidence="10 14" id="KW-0378">Hydrolase</keyword>
<feature type="domain" description="Peptidase M28" evidence="16">
    <location>
        <begin position="251"/>
        <end position="463"/>
    </location>
</feature>
<dbReference type="Gene3D" id="3.50.30.30">
    <property type="match status" value="1"/>
</dbReference>
<reference evidence="17 18" key="1">
    <citation type="journal article" date="2010" name="Proc. Natl. Acad. Sci. U.S.A.">
        <title>Insights into evolution of multicellular fungi from the assembled chromosomes of the mushroom Coprinopsis cinerea (Coprinus cinereus).</title>
        <authorList>
            <person name="Stajich J.E."/>
            <person name="Wilke S.K."/>
            <person name="Ahren D."/>
            <person name="Au C.H."/>
            <person name="Birren B.W."/>
            <person name="Borodovsky M."/>
            <person name="Burns C."/>
            <person name="Canback B."/>
            <person name="Casselton L.A."/>
            <person name="Cheng C.K."/>
            <person name="Deng J."/>
            <person name="Dietrich F.S."/>
            <person name="Fargo D.C."/>
            <person name="Farman M.L."/>
            <person name="Gathman A.C."/>
            <person name="Goldberg J."/>
            <person name="Guigo R."/>
            <person name="Hoegger P.J."/>
            <person name="Hooker J.B."/>
            <person name="Huggins A."/>
            <person name="James T.Y."/>
            <person name="Kamada T."/>
            <person name="Kilaru S."/>
            <person name="Kodira C."/>
            <person name="Kues U."/>
            <person name="Kupfer D."/>
            <person name="Kwan H.S."/>
            <person name="Lomsadze A."/>
            <person name="Li W."/>
            <person name="Lilly W.W."/>
            <person name="Ma L.J."/>
            <person name="Mackey A.J."/>
            <person name="Manning G."/>
            <person name="Martin F."/>
            <person name="Muraguchi H."/>
            <person name="Natvig D.O."/>
            <person name="Palmerini H."/>
            <person name="Ramesh M.A."/>
            <person name="Rehmeyer C.J."/>
            <person name="Roe B.A."/>
            <person name="Shenoy N."/>
            <person name="Stanke M."/>
            <person name="Ter-Hovhannisyan V."/>
            <person name="Tunlid A."/>
            <person name="Velagapudi R."/>
            <person name="Vision T.J."/>
            <person name="Zeng Q."/>
            <person name="Zolan M.E."/>
            <person name="Pukkila P.J."/>
        </authorList>
    </citation>
    <scope>NUCLEOTIDE SEQUENCE [LARGE SCALE GENOMIC DNA]</scope>
    <source>
        <strain evidence="18">Okayama-7 / 130 / ATCC MYA-4618 / FGSC 9003</strain>
    </source>
</reference>
<comment type="subcellular location">
    <subcellularLocation>
        <location evidence="2">Secreted</location>
    </subcellularLocation>
</comment>
<dbReference type="InterPro" id="IPR007484">
    <property type="entry name" value="Peptidase_M28"/>
</dbReference>
<dbReference type="InterPro" id="IPR045175">
    <property type="entry name" value="M28_fam"/>
</dbReference>
<dbReference type="Proteomes" id="UP000001861">
    <property type="component" value="Unassembled WGS sequence"/>
</dbReference>
<evidence type="ECO:0000256" key="6">
    <source>
        <dbReference type="ARBA" id="ARBA00022525"/>
    </source>
</evidence>
<accession>A8NAD2</accession>
<keyword evidence="7 14" id="KW-0645">Protease</keyword>
<evidence type="ECO:0000256" key="4">
    <source>
        <dbReference type="ARBA" id="ARBA00011245"/>
    </source>
</evidence>
<comment type="cofactor">
    <cofactor evidence="1">
        <name>Zn(2+)</name>
        <dbReference type="ChEBI" id="CHEBI:29105"/>
    </cofactor>
</comment>
<dbReference type="GO" id="GO:0006508">
    <property type="term" value="P:proteolysis"/>
    <property type="evidence" value="ECO:0007669"/>
    <property type="project" value="UniProtKB-KW"/>
</dbReference>
<evidence type="ECO:0000256" key="8">
    <source>
        <dbReference type="ARBA" id="ARBA00022723"/>
    </source>
</evidence>
<evidence type="ECO:0000256" key="2">
    <source>
        <dbReference type="ARBA" id="ARBA00004613"/>
    </source>
</evidence>
<dbReference type="GO" id="GO:0046872">
    <property type="term" value="F:metal ion binding"/>
    <property type="evidence" value="ECO:0007669"/>
    <property type="project" value="UniProtKB-KW"/>
</dbReference>
<protein>
    <recommendedName>
        <fullName evidence="14">Peptide hydrolase</fullName>
        <ecNumber evidence="14">3.4.-.-</ecNumber>
    </recommendedName>
</protein>
<feature type="signal peptide" evidence="14">
    <location>
        <begin position="1"/>
        <end position="21"/>
    </location>
</feature>
<evidence type="ECO:0000256" key="13">
    <source>
        <dbReference type="ARBA" id="ARBA00023180"/>
    </source>
</evidence>
<dbReference type="GO" id="GO:0005576">
    <property type="term" value="C:extracellular region"/>
    <property type="evidence" value="ECO:0007669"/>
    <property type="project" value="UniProtKB-SubCell"/>
</dbReference>
<dbReference type="EMBL" id="AACS02000007">
    <property type="protein sequence ID" value="EAU89967.1"/>
    <property type="molecule type" value="Genomic_DNA"/>
</dbReference>
<dbReference type="EC" id="3.4.-.-" evidence="14"/>
<name>A8NAD2_COPC7</name>
<evidence type="ECO:0000256" key="9">
    <source>
        <dbReference type="ARBA" id="ARBA00022729"/>
    </source>
</evidence>
<feature type="domain" description="PA" evidence="15">
    <location>
        <begin position="133"/>
        <end position="224"/>
    </location>
</feature>
<dbReference type="InParanoid" id="A8NAD2"/>
<dbReference type="OrthoDB" id="10013407at2759"/>
<evidence type="ECO:0000313" key="17">
    <source>
        <dbReference type="EMBL" id="EAU89967.1"/>
    </source>
</evidence>
<evidence type="ECO:0000256" key="14">
    <source>
        <dbReference type="RuleBase" id="RU361240"/>
    </source>
</evidence>
<dbReference type="GO" id="GO:0008235">
    <property type="term" value="F:metalloexopeptidase activity"/>
    <property type="evidence" value="ECO:0007669"/>
    <property type="project" value="InterPro"/>
</dbReference>
<gene>
    <name evidence="17" type="ORF">CC1G_05883</name>
</gene>
<keyword evidence="12" id="KW-0482">Metalloprotease</keyword>
<keyword evidence="11 14" id="KW-0862">Zinc</keyword>
<keyword evidence="5" id="KW-0031">Aminopeptidase</keyword>
<dbReference type="PANTHER" id="PTHR12147">
    <property type="entry name" value="METALLOPEPTIDASE M28 FAMILY MEMBER"/>
    <property type="match status" value="1"/>
</dbReference>
<dbReference type="GeneID" id="6008260"/>